<dbReference type="PROSITE" id="PS00061">
    <property type="entry name" value="ADH_SHORT"/>
    <property type="match status" value="1"/>
</dbReference>
<evidence type="ECO:0000259" key="3">
    <source>
        <dbReference type="SMART" id="SM00822"/>
    </source>
</evidence>
<gene>
    <name evidence="4" type="ORF">GCM10011512_00860</name>
</gene>
<evidence type="ECO:0000256" key="2">
    <source>
        <dbReference type="SAM" id="MobiDB-lite"/>
    </source>
</evidence>
<dbReference type="Pfam" id="PF13561">
    <property type="entry name" value="adh_short_C2"/>
    <property type="match status" value="1"/>
</dbReference>
<dbReference type="InterPro" id="IPR020904">
    <property type="entry name" value="Sc_DH/Rdtase_CS"/>
</dbReference>
<dbReference type="SMART" id="SM00822">
    <property type="entry name" value="PKS_KR"/>
    <property type="match status" value="1"/>
</dbReference>
<proteinExistence type="inferred from homology"/>
<dbReference type="Proteomes" id="UP000597761">
    <property type="component" value="Unassembled WGS sequence"/>
</dbReference>
<dbReference type="InterPro" id="IPR036291">
    <property type="entry name" value="NAD(P)-bd_dom_sf"/>
</dbReference>
<dbReference type="RefSeq" id="WP_188664668.1">
    <property type="nucleotide sequence ID" value="NZ_BMJI01000001.1"/>
</dbReference>
<name>A0ABQ1NIM9_9MICC</name>
<keyword evidence="5" id="KW-1185">Reference proteome</keyword>
<dbReference type="PANTHER" id="PTHR42760">
    <property type="entry name" value="SHORT-CHAIN DEHYDROGENASES/REDUCTASES FAMILY MEMBER"/>
    <property type="match status" value="1"/>
</dbReference>
<dbReference type="PRINTS" id="PR00081">
    <property type="entry name" value="GDHRDH"/>
</dbReference>
<reference evidence="5" key="1">
    <citation type="journal article" date="2019" name="Int. J. Syst. Evol. Microbiol.">
        <title>The Global Catalogue of Microorganisms (GCM) 10K type strain sequencing project: providing services to taxonomists for standard genome sequencing and annotation.</title>
        <authorList>
            <consortium name="The Broad Institute Genomics Platform"/>
            <consortium name="The Broad Institute Genome Sequencing Center for Infectious Disease"/>
            <person name="Wu L."/>
            <person name="Ma J."/>
        </authorList>
    </citation>
    <scope>NUCLEOTIDE SEQUENCE [LARGE SCALE GENOMIC DNA]</scope>
    <source>
        <strain evidence="5">CGMCC 1.15480</strain>
    </source>
</reference>
<dbReference type="InterPro" id="IPR057326">
    <property type="entry name" value="KR_dom"/>
</dbReference>
<organism evidence="4 5">
    <name type="scientific">Tersicoccus solisilvae</name>
    <dbReference type="NCBI Taxonomy" id="1882339"/>
    <lineage>
        <taxon>Bacteria</taxon>
        <taxon>Bacillati</taxon>
        <taxon>Actinomycetota</taxon>
        <taxon>Actinomycetes</taxon>
        <taxon>Micrococcales</taxon>
        <taxon>Micrococcaceae</taxon>
        <taxon>Tersicoccus</taxon>
    </lineage>
</organism>
<dbReference type="EMBL" id="BMJI01000001">
    <property type="protein sequence ID" value="GGC78141.1"/>
    <property type="molecule type" value="Genomic_DNA"/>
</dbReference>
<accession>A0ABQ1NIM9</accession>
<feature type="region of interest" description="Disordered" evidence="2">
    <location>
        <begin position="1"/>
        <end position="26"/>
    </location>
</feature>
<dbReference type="Gene3D" id="3.40.50.720">
    <property type="entry name" value="NAD(P)-binding Rossmann-like Domain"/>
    <property type="match status" value="1"/>
</dbReference>
<comment type="caution">
    <text evidence="4">The sequence shown here is derived from an EMBL/GenBank/DDBJ whole genome shotgun (WGS) entry which is preliminary data.</text>
</comment>
<dbReference type="SUPFAM" id="SSF51735">
    <property type="entry name" value="NAD(P)-binding Rossmann-fold domains"/>
    <property type="match status" value="1"/>
</dbReference>
<protein>
    <submittedName>
        <fullName evidence="4">Dehydrogenase</fullName>
    </submittedName>
</protein>
<dbReference type="InterPro" id="IPR002347">
    <property type="entry name" value="SDR_fam"/>
</dbReference>
<dbReference type="CDD" id="cd05233">
    <property type="entry name" value="SDR_c"/>
    <property type="match status" value="1"/>
</dbReference>
<sequence length="273" mass="27655">MPEPTTPAGDAENAATPAATVTGGTEGRGRTVLITGAAGGLGRAFAAGFAARGYRVAVADVDGVGAERTAQALREGGADAAALTVDVTDVASTEAMAAAAAEFGGGTIDVLVNNAAIYAAVTRSPFEDVDPAEWDRVMAVNLKGPWLVTRAASPHLPAGGRVVNLASATVYSGSEQWAHYVASKGGVISLTRVLAKELGRREITVNTIAPGFTLTEASQGLMADAQTYGVDRGALRRASQPEDIVGAALFLAGPDSAFISGQTLVVDGGRQFI</sequence>
<evidence type="ECO:0000313" key="5">
    <source>
        <dbReference type="Proteomes" id="UP000597761"/>
    </source>
</evidence>
<feature type="compositionally biased region" description="Low complexity" evidence="2">
    <location>
        <begin position="14"/>
        <end position="23"/>
    </location>
</feature>
<feature type="domain" description="Ketoreductase" evidence="3">
    <location>
        <begin position="30"/>
        <end position="196"/>
    </location>
</feature>
<comment type="similarity">
    <text evidence="1">Belongs to the short-chain dehydrogenases/reductases (SDR) family.</text>
</comment>
<evidence type="ECO:0000256" key="1">
    <source>
        <dbReference type="ARBA" id="ARBA00006484"/>
    </source>
</evidence>
<evidence type="ECO:0000313" key="4">
    <source>
        <dbReference type="EMBL" id="GGC78141.1"/>
    </source>
</evidence>
<dbReference type="PRINTS" id="PR00080">
    <property type="entry name" value="SDRFAMILY"/>
</dbReference>